<sequence>MNVRSRRLGTAAAGLMVAATTLTVVQAPGASAATSCRSGTHWKACSTITQRIPVSFVVGYKHSYLNQLDRTATGSCSSTTSKTVSFGVSVGVKAEVKAAIFASMEASLTADVSTSMQTGYSAGFTFPVKPKSRVYCERGIYKENVKGNSTYSWYGGGAGTTRQSWTASAPSIAEWRIHY</sequence>
<dbReference type="SUPFAM" id="SSF56973">
    <property type="entry name" value="Aerolisin/ETX pore-forming domain"/>
    <property type="match status" value="1"/>
</dbReference>
<keyword evidence="1" id="KW-0732">Signal</keyword>
<evidence type="ECO:0000256" key="1">
    <source>
        <dbReference type="SAM" id="SignalP"/>
    </source>
</evidence>
<keyword evidence="3" id="KW-1185">Reference proteome</keyword>
<organism evidence="2 3">
    <name type="scientific">Kribbella italica</name>
    <dbReference type="NCBI Taxonomy" id="1540520"/>
    <lineage>
        <taxon>Bacteria</taxon>
        <taxon>Bacillati</taxon>
        <taxon>Actinomycetota</taxon>
        <taxon>Actinomycetes</taxon>
        <taxon>Propionibacteriales</taxon>
        <taxon>Kribbellaceae</taxon>
        <taxon>Kribbella</taxon>
    </lineage>
</organism>
<accession>A0A7W9JEW5</accession>
<dbReference type="AlphaFoldDB" id="A0A7W9JEW5"/>
<feature type="chain" id="PRO_5030628127" evidence="1">
    <location>
        <begin position="33"/>
        <end position="179"/>
    </location>
</feature>
<dbReference type="Gene3D" id="2.170.15.10">
    <property type="entry name" value="Proaerolysin, chain A, domain 3"/>
    <property type="match status" value="1"/>
</dbReference>
<name>A0A7W9JEW5_9ACTN</name>
<evidence type="ECO:0000313" key="2">
    <source>
        <dbReference type="EMBL" id="MBB5840851.1"/>
    </source>
</evidence>
<protein>
    <submittedName>
        <fullName evidence="2">Uncharacterized protein</fullName>
    </submittedName>
</protein>
<gene>
    <name evidence="2" type="ORF">HDA39_007585</name>
</gene>
<comment type="caution">
    <text evidence="2">The sequence shown here is derived from an EMBL/GenBank/DDBJ whole genome shotgun (WGS) entry which is preliminary data.</text>
</comment>
<dbReference type="EMBL" id="JACHMY010000001">
    <property type="protein sequence ID" value="MBB5840851.1"/>
    <property type="molecule type" value="Genomic_DNA"/>
</dbReference>
<proteinExistence type="predicted"/>
<evidence type="ECO:0000313" key="3">
    <source>
        <dbReference type="Proteomes" id="UP000549971"/>
    </source>
</evidence>
<dbReference type="Proteomes" id="UP000549971">
    <property type="component" value="Unassembled WGS sequence"/>
</dbReference>
<reference evidence="2 3" key="1">
    <citation type="submission" date="2020-08" db="EMBL/GenBank/DDBJ databases">
        <title>Sequencing the genomes of 1000 actinobacteria strains.</title>
        <authorList>
            <person name="Klenk H.-P."/>
        </authorList>
    </citation>
    <scope>NUCLEOTIDE SEQUENCE [LARGE SCALE GENOMIC DNA]</scope>
    <source>
        <strain evidence="2 3">DSM 28967</strain>
    </source>
</reference>
<dbReference type="RefSeq" id="WP_184803496.1">
    <property type="nucleotide sequence ID" value="NZ_JACHMY010000001.1"/>
</dbReference>
<feature type="signal peptide" evidence="1">
    <location>
        <begin position="1"/>
        <end position="32"/>
    </location>
</feature>